<organism evidence="3 4">
    <name type="scientific">Rhodococcus spongiicola</name>
    <dbReference type="NCBI Taxonomy" id="2487352"/>
    <lineage>
        <taxon>Bacteria</taxon>
        <taxon>Bacillati</taxon>
        <taxon>Actinomycetota</taxon>
        <taxon>Actinomycetes</taxon>
        <taxon>Mycobacteriales</taxon>
        <taxon>Nocardiaceae</taxon>
        <taxon>Rhodococcus</taxon>
    </lineage>
</organism>
<name>A0A438AS76_9NOCA</name>
<reference evidence="3 4" key="1">
    <citation type="submission" date="2018-11" db="EMBL/GenBank/DDBJ databases">
        <title>Rhodococcus spongicola sp. nov. and Rhodococcus xishaensis sp. nov. from marine sponges.</title>
        <authorList>
            <person name="Li L."/>
            <person name="Lin H.W."/>
        </authorList>
    </citation>
    <scope>NUCLEOTIDE SEQUENCE [LARGE SCALE GENOMIC DNA]</scope>
    <source>
        <strain evidence="3 4">LHW50502</strain>
    </source>
</reference>
<comment type="caution">
    <text evidence="3">The sequence shown here is derived from an EMBL/GenBank/DDBJ whole genome shotgun (WGS) entry which is preliminary data.</text>
</comment>
<feature type="domain" description="ATP-dependent DNA helicase RecQ zinc-binding" evidence="2">
    <location>
        <begin position="193"/>
        <end position="238"/>
    </location>
</feature>
<feature type="region of interest" description="Disordered" evidence="1">
    <location>
        <begin position="1"/>
        <end position="78"/>
    </location>
</feature>
<dbReference type="Proteomes" id="UP000284333">
    <property type="component" value="Unassembled WGS sequence"/>
</dbReference>
<keyword evidence="4" id="KW-1185">Reference proteome</keyword>
<evidence type="ECO:0000259" key="2">
    <source>
        <dbReference type="Pfam" id="PF16124"/>
    </source>
</evidence>
<dbReference type="EMBL" id="RKLN01000005">
    <property type="protein sequence ID" value="RVW01549.1"/>
    <property type="molecule type" value="Genomic_DNA"/>
</dbReference>
<gene>
    <name evidence="3" type="ORF">EF834_14065</name>
</gene>
<dbReference type="InterPro" id="IPR032284">
    <property type="entry name" value="RecQ_Zn-bd"/>
</dbReference>
<protein>
    <recommendedName>
        <fullName evidence="2">ATP-dependent DNA helicase RecQ zinc-binding domain-containing protein</fullName>
    </recommendedName>
</protein>
<dbReference type="Pfam" id="PF16124">
    <property type="entry name" value="RecQ_Zn_bind"/>
    <property type="match status" value="1"/>
</dbReference>
<sequence length="304" mass="34708">MRARARDRARRHAPVRRARHPRRRRGSRPELVRRTRAQPVRDRPGCRYESLTPPVAPTTCDASPGRTSAGSSSNPASSRRWRRYSTAATWWPRCDGTDALALLFYRPEDLTLRTFFASRHPREDALRRIYRTLPTEPISLRELRFRTELCSRTVTNAVNLLARAGVVGDGEFGIASAGVAEDDAVTVALHVAATDRRRDRSRVEMIQGYAETRGCRRRFLLEYFGEHPDRSCGNCDRCDENDSSPIRFERSPFPVDTRVTHRDWGAGVVIRTETDRITVLFDEHGYRTLSLDALESTELLRASN</sequence>
<evidence type="ECO:0000313" key="3">
    <source>
        <dbReference type="EMBL" id="RVW01549.1"/>
    </source>
</evidence>
<accession>A0A438AS76</accession>
<evidence type="ECO:0000256" key="1">
    <source>
        <dbReference type="SAM" id="MobiDB-lite"/>
    </source>
</evidence>
<feature type="compositionally biased region" description="Basic residues" evidence="1">
    <location>
        <begin position="7"/>
        <end position="26"/>
    </location>
</feature>
<dbReference type="AlphaFoldDB" id="A0A438AS76"/>
<dbReference type="OrthoDB" id="9760034at2"/>
<feature type="compositionally biased region" description="Low complexity" evidence="1">
    <location>
        <begin position="66"/>
        <end position="78"/>
    </location>
</feature>
<feature type="compositionally biased region" description="Basic and acidic residues" evidence="1">
    <location>
        <begin position="27"/>
        <end position="46"/>
    </location>
</feature>
<evidence type="ECO:0000313" key="4">
    <source>
        <dbReference type="Proteomes" id="UP000284333"/>
    </source>
</evidence>
<dbReference type="InterPro" id="IPR036388">
    <property type="entry name" value="WH-like_DNA-bd_sf"/>
</dbReference>
<proteinExistence type="predicted"/>
<dbReference type="Gene3D" id="1.10.10.10">
    <property type="entry name" value="Winged helix-like DNA-binding domain superfamily/Winged helix DNA-binding domain"/>
    <property type="match status" value="1"/>
</dbReference>